<dbReference type="EMBL" id="JAINUF010000005">
    <property type="protein sequence ID" value="KAJ8358561.1"/>
    <property type="molecule type" value="Genomic_DNA"/>
</dbReference>
<dbReference type="Proteomes" id="UP001152622">
    <property type="component" value="Chromosome 5"/>
</dbReference>
<keyword evidence="2" id="KW-1185">Reference proteome</keyword>
<evidence type="ECO:0000313" key="2">
    <source>
        <dbReference type="Proteomes" id="UP001152622"/>
    </source>
</evidence>
<evidence type="ECO:0000313" key="1">
    <source>
        <dbReference type="EMBL" id="KAJ8358561.1"/>
    </source>
</evidence>
<name>A0A9Q1IXV7_SYNKA</name>
<dbReference type="AlphaFoldDB" id="A0A9Q1IXV7"/>
<organism evidence="1 2">
    <name type="scientific">Synaphobranchus kaupii</name>
    <name type="common">Kaup's arrowtooth eel</name>
    <dbReference type="NCBI Taxonomy" id="118154"/>
    <lineage>
        <taxon>Eukaryota</taxon>
        <taxon>Metazoa</taxon>
        <taxon>Chordata</taxon>
        <taxon>Craniata</taxon>
        <taxon>Vertebrata</taxon>
        <taxon>Euteleostomi</taxon>
        <taxon>Actinopterygii</taxon>
        <taxon>Neopterygii</taxon>
        <taxon>Teleostei</taxon>
        <taxon>Anguilliformes</taxon>
        <taxon>Synaphobranchidae</taxon>
        <taxon>Synaphobranchus</taxon>
    </lineage>
</organism>
<comment type="caution">
    <text evidence="1">The sequence shown here is derived from an EMBL/GenBank/DDBJ whole genome shotgun (WGS) entry which is preliminary data.</text>
</comment>
<accession>A0A9Q1IXV7</accession>
<sequence length="111" mass="12226">MEGAPEARGRRATGWIPKCLEVCRGDVEQWGMTGAERAGGFVDGDEVTELEEVGLHPRTDVLQAVAEVGNSVIGVWLGFDIDVDIISITVEIDEVVPNYLDKWEQVENRTL</sequence>
<protein>
    <submittedName>
        <fullName evidence="1">Uncharacterized protein</fullName>
    </submittedName>
</protein>
<proteinExistence type="predicted"/>
<gene>
    <name evidence="1" type="ORF">SKAU_G00150860</name>
</gene>
<reference evidence="1" key="1">
    <citation type="journal article" date="2023" name="Science">
        <title>Genome structures resolve the early diversification of teleost fishes.</title>
        <authorList>
            <person name="Parey E."/>
            <person name="Louis A."/>
            <person name="Montfort J."/>
            <person name="Bouchez O."/>
            <person name="Roques C."/>
            <person name="Iampietro C."/>
            <person name="Lluch J."/>
            <person name="Castinel A."/>
            <person name="Donnadieu C."/>
            <person name="Desvignes T."/>
            <person name="Floi Bucao C."/>
            <person name="Jouanno E."/>
            <person name="Wen M."/>
            <person name="Mejri S."/>
            <person name="Dirks R."/>
            <person name="Jansen H."/>
            <person name="Henkel C."/>
            <person name="Chen W.J."/>
            <person name="Zahm M."/>
            <person name="Cabau C."/>
            <person name="Klopp C."/>
            <person name="Thompson A.W."/>
            <person name="Robinson-Rechavi M."/>
            <person name="Braasch I."/>
            <person name="Lecointre G."/>
            <person name="Bobe J."/>
            <person name="Postlethwait J.H."/>
            <person name="Berthelot C."/>
            <person name="Roest Crollius H."/>
            <person name="Guiguen Y."/>
        </authorList>
    </citation>
    <scope>NUCLEOTIDE SEQUENCE</scope>
    <source>
        <strain evidence="1">WJC10195</strain>
    </source>
</reference>